<dbReference type="OrthoDB" id="11563at10239"/>
<accession>A0A2Z5U6E4</accession>
<keyword evidence="5" id="KW-1185">Reference proteome</keyword>
<evidence type="ECO:0000313" key="4">
    <source>
        <dbReference type="EMBL" id="BBB06515.1"/>
    </source>
</evidence>
<proteinExistence type="inferred from homology"/>
<dbReference type="EMBL" id="LC333428">
    <property type="protein sequence ID" value="BBB06515.1"/>
    <property type="molecule type" value="Genomic_DNA"/>
</dbReference>
<dbReference type="GO" id="GO:0003677">
    <property type="term" value="F:DNA binding"/>
    <property type="evidence" value="ECO:0007669"/>
    <property type="project" value="InterPro"/>
</dbReference>
<dbReference type="GO" id="GO:0019069">
    <property type="term" value="P:viral capsid assembly"/>
    <property type="evidence" value="ECO:0007669"/>
    <property type="project" value="InterPro"/>
</dbReference>
<keyword evidence="3" id="KW-0946">Virion</keyword>
<keyword evidence="1" id="KW-0167">Capsid protein</keyword>
<dbReference type="Pfam" id="PF03327">
    <property type="entry name" value="Herpes_VP19C"/>
    <property type="match status" value="1"/>
</dbReference>
<name>A0A2Z5U6E4_9GAMA</name>
<dbReference type="GeneID" id="41701494"/>
<keyword evidence="2" id="KW-1048">Host nucleus</keyword>
<dbReference type="KEGG" id="vg:41701494"/>
<dbReference type="GO" id="GO:0019028">
    <property type="term" value="C:viral capsid"/>
    <property type="evidence" value="ECO:0007669"/>
    <property type="project" value="UniProtKB-KW"/>
</dbReference>
<dbReference type="HAMAP" id="MF_04018">
    <property type="entry name" value="HSV_TRX1"/>
    <property type="match status" value="1"/>
</dbReference>
<dbReference type="RefSeq" id="YP_009551876.1">
    <property type="nucleotide sequence ID" value="NC_040539.1"/>
</dbReference>
<evidence type="ECO:0000256" key="2">
    <source>
        <dbReference type="ARBA" id="ARBA00022562"/>
    </source>
</evidence>
<reference evidence="4" key="1">
    <citation type="submission" date="2017-11" db="EMBL/GenBank/DDBJ databases">
        <title>Complete genome of Rhinolophus gammaherpesvirus-1.</title>
        <authorList>
            <person name="Maeda K."/>
            <person name="Noguchi K."/>
        </authorList>
    </citation>
    <scope>NUCLEOTIDE SEQUENCE [LARGE SCALE GENOMIC DNA]</scope>
    <source>
        <strain evidence="4">BV1</strain>
    </source>
</reference>
<evidence type="ECO:0000256" key="3">
    <source>
        <dbReference type="ARBA" id="ARBA00022844"/>
    </source>
</evidence>
<dbReference type="Proteomes" id="UP000289908">
    <property type="component" value="Segment"/>
</dbReference>
<organism evidence="4">
    <name type="scientific">Rhinolophus gammaherpesvirus 1</name>
    <dbReference type="NCBI Taxonomy" id="2054179"/>
    <lineage>
        <taxon>Viruses</taxon>
        <taxon>Duplodnaviria</taxon>
        <taxon>Heunggongvirae</taxon>
        <taxon>Peploviricota</taxon>
        <taxon>Herviviricetes</taxon>
        <taxon>Herpesvirales</taxon>
        <taxon>Orthoherpesviridae</taxon>
        <taxon>Gammaherpesvirinae</taxon>
        <taxon>Percavirus</taxon>
        <taxon>Percavirus rhinolophidgamma1</taxon>
    </lineage>
</organism>
<gene>
    <name evidence="4" type="primary">ORF69</name>
</gene>
<dbReference type="InterPro" id="IPR004999">
    <property type="entry name" value="Herpes_1"/>
</dbReference>
<evidence type="ECO:0000256" key="1">
    <source>
        <dbReference type="ARBA" id="ARBA00022561"/>
    </source>
</evidence>
<protein>
    <submittedName>
        <fullName evidence="4">Capsid triplex subunit 1</fullName>
    </submittedName>
</protein>
<evidence type="ECO:0000313" key="5">
    <source>
        <dbReference type="Proteomes" id="UP000289908"/>
    </source>
</evidence>
<sequence>MKTRPENILEGSNQKVVRDVLRLLPPQSHKLSTFRGSELSRDFKKIVSSYTPSLVSSSLQIFRDEFITLPYRQSLYGEFLVHSKTFHTQEPLGTLLFSFKQFDGECSSVDIIFSPVSLYRVCGLDARQAPHTHRIGNIWYETDADFQQAVPNIQALIQNCTLHRYLTPVGPLVQNIHSTFLNKLSTVVKGEVLSKKSPPENLKLKVPADLFFDLDDSPSETRAGNQPVSLRVTYYACIVYLLMDNTPSASIMIFRSGKGFSDVMFQLKHFYSDTFIHKVRVLGDELDINNLTLGAVCALGYSSAQTIPTRGNIQFRSFSLPTVEISDFVSLPGTWSVL</sequence>